<feature type="region of interest" description="Disordered" evidence="1">
    <location>
        <begin position="135"/>
        <end position="163"/>
    </location>
</feature>
<sequence length="284" mass="30341">MDVVKKALKYPFKKLYAFGVFAIEAKSTMWPGVSRFSIYILFTTLFLNMIQITSTIALALMLGRIPQEASGCSLNGGMKGSPRPSGTILRLVTYADMHSNDALSIGVRPTAGHGANAVAPQHSAIRLQTLPRRVDGEADAQAAAPRNPFNDPQNPFEDPQNVVTPSTVQTDVSAPTHPARDDAATIATKPDTTVKDKDMKTSSAVVEETAITPNPFDDREAVPPLPAPSTATPFSPALSTQHSSSISIDTVVEEGWELRSGPVDELSVIAEVDSKEERGAEGET</sequence>
<evidence type="ECO:0000256" key="2">
    <source>
        <dbReference type="SAM" id="Phobius"/>
    </source>
</evidence>
<gene>
    <name evidence="3" type="ORF">N0V87_009817</name>
</gene>
<keyword evidence="2" id="KW-0472">Membrane</keyword>
<dbReference type="Proteomes" id="UP001140562">
    <property type="component" value="Unassembled WGS sequence"/>
</dbReference>
<keyword evidence="2" id="KW-0812">Transmembrane</keyword>
<feature type="compositionally biased region" description="Low complexity" evidence="1">
    <location>
        <begin position="228"/>
        <end position="240"/>
    </location>
</feature>
<evidence type="ECO:0000313" key="3">
    <source>
        <dbReference type="EMBL" id="KAJ4330632.1"/>
    </source>
</evidence>
<feature type="transmembrane region" description="Helical" evidence="2">
    <location>
        <begin position="36"/>
        <end position="60"/>
    </location>
</feature>
<dbReference type="AlphaFoldDB" id="A0A9W8WQC9"/>
<evidence type="ECO:0000256" key="1">
    <source>
        <dbReference type="SAM" id="MobiDB-lite"/>
    </source>
</evidence>
<organism evidence="3 4">
    <name type="scientific">Didymella glomerata</name>
    <dbReference type="NCBI Taxonomy" id="749621"/>
    <lineage>
        <taxon>Eukaryota</taxon>
        <taxon>Fungi</taxon>
        <taxon>Dikarya</taxon>
        <taxon>Ascomycota</taxon>
        <taxon>Pezizomycotina</taxon>
        <taxon>Dothideomycetes</taxon>
        <taxon>Pleosporomycetidae</taxon>
        <taxon>Pleosporales</taxon>
        <taxon>Pleosporineae</taxon>
        <taxon>Didymellaceae</taxon>
        <taxon>Didymella</taxon>
    </lineage>
</organism>
<keyword evidence="4" id="KW-1185">Reference proteome</keyword>
<dbReference type="EMBL" id="JAPEUV010000184">
    <property type="protein sequence ID" value="KAJ4330632.1"/>
    <property type="molecule type" value="Genomic_DNA"/>
</dbReference>
<dbReference type="OrthoDB" id="10610196at2759"/>
<comment type="caution">
    <text evidence="3">The sequence shown here is derived from an EMBL/GenBank/DDBJ whole genome shotgun (WGS) entry which is preliminary data.</text>
</comment>
<reference evidence="3" key="1">
    <citation type="submission" date="2022-10" db="EMBL/GenBank/DDBJ databases">
        <title>Tapping the CABI collections for fungal endophytes: first genome assemblies for Collariella, Neodidymelliopsis, Ascochyta clinopodiicola, Didymella pomorum, Didymosphaeria variabile, Neocosmospora piperis and Neocucurbitaria cava.</title>
        <authorList>
            <person name="Hill R."/>
        </authorList>
    </citation>
    <scope>NUCLEOTIDE SEQUENCE</scope>
    <source>
        <strain evidence="3">IMI 360193</strain>
    </source>
</reference>
<proteinExistence type="predicted"/>
<name>A0A9W8WQC9_9PLEO</name>
<evidence type="ECO:0000313" key="4">
    <source>
        <dbReference type="Proteomes" id="UP001140562"/>
    </source>
</evidence>
<accession>A0A9W8WQC9</accession>
<keyword evidence="2" id="KW-1133">Transmembrane helix</keyword>
<protein>
    <submittedName>
        <fullName evidence="3">Uncharacterized protein</fullName>
    </submittedName>
</protein>
<feature type="region of interest" description="Disordered" evidence="1">
    <location>
        <begin position="227"/>
        <end position="246"/>
    </location>
</feature>